<evidence type="ECO:0000256" key="1">
    <source>
        <dbReference type="SAM" id="MobiDB-lite"/>
    </source>
</evidence>
<proteinExistence type="predicted"/>
<reference evidence="2 3" key="1">
    <citation type="journal article" date="2015" name="Nature">
        <title>rRNA introns, odd ribosomes, and small enigmatic genomes across a large radiation of phyla.</title>
        <authorList>
            <person name="Brown C.T."/>
            <person name="Hug L.A."/>
            <person name="Thomas B.C."/>
            <person name="Sharon I."/>
            <person name="Castelle C.J."/>
            <person name="Singh A."/>
            <person name="Wilkins M.J."/>
            <person name="Williams K.H."/>
            <person name="Banfield J.F."/>
        </authorList>
    </citation>
    <scope>NUCLEOTIDE SEQUENCE [LARGE SCALE GENOMIC DNA]</scope>
</reference>
<feature type="region of interest" description="Disordered" evidence="1">
    <location>
        <begin position="273"/>
        <end position="303"/>
    </location>
</feature>
<dbReference type="AlphaFoldDB" id="A0A0G1G9X2"/>
<protein>
    <submittedName>
        <fullName evidence="2">Uncharacterized protein</fullName>
    </submittedName>
</protein>
<dbReference type="Proteomes" id="UP000034894">
    <property type="component" value="Unassembled WGS sequence"/>
</dbReference>
<sequence length="552" mass="60905">MLYIEAQIPPKVFEVTAPPWDLPAEPGPKQEGRAKLHLLSRNSAVKTGGGFSDRNQYRPYLVNMGLRLPARGSGDGHIYNRTIDGEREQAEDFISGMEEQLASSGFANMTAEALIATADSGMVDKKTSDNYRAMALGSMIESSLPDFISVLNPQVQKDLSRFSVRNRTGNPFLDYLKESIKNSPAAAVGTVETISGTIGKLSGDTENPQKIYGILKQKYPGQLEKINMDNLSLLSCALLAGACLSDRKNWRHLSKAAVVTLMLLLLSACSPASDAGPDTPSGVPADEPKEQETEIYTNPPAGVDCSGLKDNPYILTKCTTKSSMDEAARANDIRDLAANPNFMNDNGRTYVISVLDKAGGLSSSRDLGWFIRNDPNEESSTIIRYGSGLVAVILPQWTTYDEAESMDISFQKILRAVRVFERMDAGGGFKPDSGEEQEAEDREAEYWGYYVGGAAAESGYSSQSNDKLVEHWGFNAPAIVYKHLQPKGYDADSKLWRLSHDYLWYFNVQERPEVDERWAGTRLSDEELNLLAEIISQGLIRQDVVEKFKEIF</sequence>
<evidence type="ECO:0000313" key="3">
    <source>
        <dbReference type="Proteomes" id="UP000034894"/>
    </source>
</evidence>
<name>A0A0G1G9X2_9BACT</name>
<organism evidence="2 3">
    <name type="scientific">Candidatus Gottesmanbacteria bacterium GW2011_GWA2_43_14</name>
    <dbReference type="NCBI Taxonomy" id="1618443"/>
    <lineage>
        <taxon>Bacteria</taxon>
        <taxon>Candidatus Gottesmaniibacteriota</taxon>
    </lineage>
</organism>
<dbReference type="EMBL" id="LCFP01000014">
    <property type="protein sequence ID" value="KKS95763.1"/>
    <property type="molecule type" value="Genomic_DNA"/>
</dbReference>
<accession>A0A0G1G9X2</accession>
<evidence type="ECO:0000313" key="2">
    <source>
        <dbReference type="EMBL" id="KKS95763.1"/>
    </source>
</evidence>
<gene>
    <name evidence="2" type="ORF">UV73_C0014G0040</name>
</gene>
<comment type="caution">
    <text evidence="2">The sequence shown here is derived from an EMBL/GenBank/DDBJ whole genome shotgun (WGS) entry which is preliminary data.</text>
</comment>